<dbReference type="Gene3D" id="3.30.420.40">
    <property type="match status" value="2"/>
</dbReference>
<reference evidence="4" key="2">
    <citation type="submission" date="2020-09" db="EMBL/GenBank/DDBJ databases">
        <authorList>
            <person name="Sun Q."/>
            <person name="Zhou Y."/>
        </authorList>
    </citation>
    <scope>NUCLEOTIDE SEQUENCE</scope>
    <source>
        <strain evidence="4">CGMCC 4.7403</strain>
    </source>
</reference>
<dbReference type="PRINTS" id="PR00301">
    <property type="entry name" value="HEATSHOCK70"/>
</dbReference>
<proteinExistence type="predicted"/>
<dbReference type="EMBL" id="BNAT01000001">
    <property type="protein sequence ID" value="GHH81197.1"/>
    <property type="molecule type" value="Genomic_DNA"/>
</dbReference>
<evidence type="ECO:0000313" key="4">
    <source>
        <dbReference type="EMBL" id="GHH81197.1"/>
    </source>
</evidence>
<keyword evidence="3" id="KW-0143">Chaperone</keyword>
<accession>A0A919GAN4</accession>
<evidence type="ECO:0008006" key="6">
    <source>
        <dbReference type="Google" id="ProtNLM"/>
    </source>
</evidence>
<evidence type="ECO:0000256" key="1">
    <source>
        <dbReference type="ARBA" id="ARBA00022741"/>
    </source>
</evidence>
<dbReference type="GO" id="GO:0140662">
    <property type="term" value="F:ATP-dependent protein folding chaperone"/>
    <property type="evidence" value="ECO:0007669"/>
    <property type="project" value="InterPro"/>
</dbReference>
<sequence length="424" mass="45093">MSGDMSGDRQATGPVYGIDFGTWTSALVVLRPGHPPLPVRDPVSPYGATSVRSAVCLLPDGSLVVGQAAQNSRLQRPERFRAEFKREFGETSPHQLGERRFTTEQLTTAVLAFLVEQARTAVDAAPSRVVITVPATWEGHRRELMLTAAGAAGLPPDIVEVHSEPVAATVYALHDHGMDRERTVLVYDLGGGTFDLAVAQGNKDGFAVLGSPGGLSDVGGLAIDQAVLGLVRERCPDAVDALRQAAAESDDPAALRRAILLAEACTTFKQQLSVSSEHSDLLTMLDPPTEVTLTRADLRDAVRPLLAETVEECERVLRAHGLAWDDLDLIVPVGGSSRLPMVGDLLFERSGRTVLTVSEPELAVATGAAWLARGIGPTRVATAPLSLKDSPPVPPRPLPVKVKALLAAGLTDEMVREAARHARI</sequence>
<keyword evidence="5" id="KW-1185">Reference proteome</keyword>
<dbReference type="AlphaFoldDB" id="A0A919GAN4"/>
<dbReference type="PANTHER" id="PTHR19375">
    <property type="entry name" value="HEAT SHOCK PROTEIN 70KDA"/>
    <property type="match status" value="1"/>
</dbReference>
<comment type="caution">
    <text evidence="4">The sequence shown here is derived from an EMBL/GenBank/DDBJ whole genome shotgun (WGS) entry which is preliminary data.</text>
</comment>
<name>A0A919GAN4_9ACTN</name>
<evidence type="ECO:0000313" key="5">
    <source>
        <dbReference type="Proteomes" id="UP000603227"/>
    </source>
</evidence>
<dbReference type="InterPro" id="IPR013126">
    <property type="entry name" value="Hsp_70_fam"/>
</dbReference>
<keyword evidence="1" id="KW-0547">Nucleotide-binding</keyword>
<dbReference type="Gene3D" id="3.90.640.10">
    <property type="entry name" value="Actin, Chain A, domain 4"/>
    <property type="match status" value="1"/>
</dbReference>
<dbReference type="GO" id="GO:0005524">
    <property type="term" value="F:ATP binding"/>
    <property type="evidence" value="ECO:0007669"/>
    <property type="project" value="UniProtKB-KW"/>
</dbReference>
<reference evidence="4" key="1">
    <citation type="journal article" date="2014" name="Int. J. Syst. Evol. Microbiol.">
        <title>Complete genome sequence of Corynebacterium casei LMG S-19264T (=DSM 44701T), isolated from a smear-ripened cheese.</title>
        <authorList>
            <consortium name="US DOE Joint Genome Institute (JGI-PGF)"/>
            <person name="Walter F."/>
            <person name="Albersmeier A."/>
            <person name="Kalinowski J."/>
            <person name="Ruckert C."/>
        </authorList>
    </citation>
    <scope>NUCLEOTIDE SEQUENCE</scope>
    <source>
        <strain evidence="4">CGMCC 4.7403</strain>
    </source>
</reference>
<dbReference type="Pfam" id="PF00012">
    <property type="entry name" value="HSP70"/>
    <property type="match status" value="1"/>
</dbReference>
<evidence type="ECO:0000256" key="2">
    <source>
        <dbReference type="ARBA" id="ARBA00022840"/>
    </source>
</evidence>
<dbReference type="InterPro" id="IPR043129">
    <property type="entry name" value="ATPase_NBD"/>
</dbReference>
<dbReference type="SUPFAM" id="SSF53067">
    <property type="entry name" value="Actin-like ATPase domain"/>
    <property type="match status" value="2"/>
</dbReference>
<organism evidence="4 5">
    <name type="scientific">Streptomyces capitiformicae</name>
    <dbReference type="NCBI Taxonomy" id="2014920"/>
    <lineage>
        <taxon>Bacteria</taxon>
        <taxon>Bacillati</taxon>
        <taxon>Actinomycetota</taxon>
        <taxon>Actinomycetes</taxon>
        <taxon>Kitasatosporales</taxon>
        <taxon>Streptomycetaceae</taxon>
        <taxon>Streptomyces</taxon>
    </lineage>
</organism>
<dbReference type="Proteomes" id="UP000603227">
    <property type="component" value="Unassembled WGS sequence"/>
</dbReference>
<keyword evidence="2" id="KW-0067">ATP-binding</keyword>
<evidence type="ECO:0000256" key="3">
    <source>
        <dbReference type="ARBA" id="ARBA00023186"/>
    </source>
</evidence>
<gene>
    <name evidence="4" type="ORF">GCM10017771_02470</name>
</gene>
<protein>
    <recommendedName>
        <fullName evidence="6">Hsp70 family protein</fullName>
    </recommendedName>
</protein>